<accession>A0A450WTK2</accession>
<reference evidence="2" key="1">
    <citation type="submission" date="2019-02" db="EMBL/GenBank/DDBJ databases">
        <authorList>
            <person name="Gruber-Vodicka R. H."/>
            <person name="Seah K. B. B."/>
        </authorList>
    </citation>
    <scope>NUCLEOTIDE SEQUENCE</scope>
    <source>
        <strain evidence="2">BECK_S313</strain>
    </source>
</reference>
<gene>
    <name evidence="2" type="ORF">BECKLPF1236B_GA0070989_12097</name>
</gene>
<feature type="domain" description="Bacteriophage Mu GpT" evidence="1">
    <location>
        <begin position="11"/>
        <end position="300"/>
    </location>
</feature>
<proteinExistence type="predicted"/>
<organism evidence="2">
    <name type="scientific">Candidatus Kentrum sp. LPFa</name>
    <dbReference type="NCBI Taxonomy" id="2126335"/>
    <lineage>
        <taxon>Bacteria</taxon>
        <taxon>Pseudomonadati</taxon>
        <taxon>Pseudomonadota</taxon>
        <taxon>Gammaproteobacteria</taxon>
        <taxon>Candidatus Kentrum</taxon>
    </lineage>
</organism>
<dbReference type="AlphaFoldDB" id="A0A450WTK2"/>
<evidence type="ECO:0000313" key="2">
    <source>
        <dbReference type="EMBL" id="VFK20385.1"/>
    </source>
</evidence>
<dbReference type="EMBL" id="CAADFK010000209">
    <property type="protein sequence ID" value="VFK20385.1"/>
    <property type="molecule type" value="Genomic_DNA"/>
</dbReference>
<evidence type="ECO:0000259" key="1">
    <source>
        <dbReference type="Pfam" id="PF10124"/>
    </source>
</evidence>
<protein>
    <submittedName>
        <fullName evidence="2">Mu-like prophage major head subunit gpT</fullName>
    </submittedName>
</protein>
<dbReference type="InterPro" id="IPR018774">
    <property type="entry name" value="Phage_Mu_GpT"/>
</dbReference>
<name>A0A450WTK2_9GAMM</name>
<sequence length="302" mass="34345">MPLTAQELLDLRTSLVVRWNRGLAAQNEDWKRIAGFIKSTGDSNTYEWMSQFPAFRKWVGQRLHKTARETAYRVRNEKYEATLDIPAEDIEDRRWFHYGDVAESHGVAVGDHKNDLVFSQLKNGFTELCYDGQPFFDADHPVYPNEDGTGAAVTVSNLQAGTGEPWILACTRRAPKFLYLQERTPARFDQMIDPRRSDRVFDYDTYSFGGRWRGNAAFGFWQLAYASRAELNADNFDAATNAMLLTKGDGNRRLNIKPDLLICGVTNRVKAAKLLLAKTETGGADNIRYKQVELLDTAWLSD</sequence>
<dbReference type="Pfam" id="PF10124">
    <property type="entry name" value="Mu-like_gpT"/>
    <property type="match status" value="1"/>
</dbReference>